<reference evidence="4 5" key="1">
    <citation type="submission" date="2013-12" db="EMBL/GenBank/DDBJ databases">
        <authorList>
            <person name="Stott M."/>
        </authorList>
    </citation>
    <scope>NUCLEOTIDE SEQUENCE [LARGE SCALE GENOMIC DNA]</scope>
    <source>
        <strain evidence="4 5">K22</strain>
    </source>
</reference>
<dbReference type="Pfam" id="PF03787">
    <property type="entry name" value="RAMPs"/>
    <property type="match status" value="1"/>
</dbReference>
<feature type="region of interest" description="Disordered" evidence="2">
    <location>
        <begin position="1"/>
        <end position="23"/>
    </location>
</feature>
<dbReference type="AlphaFoldDB" id="A0A0B6X3U1"/>
<name>A0A0B6X3U1_9BACT</name>
<accession>A0A0B6X3U1</accession>
<dbReference type="PANTHER" id="PTHR39965:SF1">
    <property type="entry name" value="CRISPR SYSTEM CMR SUBUNIT CMR6"/>
    <property type="match status" value="1"/>
</dbReference>
<reference evidence="4 5" key="2">
    <citation type="submission" date="2015-01" db="EMBL/GenBank/DDBJ databases">
        <title>Complete genome sequence of Pyrinomonas methylaliphatogenes type strain K22T.</title>
        <authorList>
            <person name="Lee K.C.Y."/>
            <person name="Power J.F."/>
            <person name="Dunfield P.F."/>
            <person name="Morgan X.C."/>
            <person name="Huttenhower C."/>
            <person name="Stott M.B."/>
        </authorList>
    </citation>
    <scope>NUCLEOTIDE SEQUENCE [LARGE SCALE GENOMIC DNA]</scope>
    <source>
        <strain evidence="4 5">K22</strain>
    </source>
</reference>
<dbReference type="STRING" id="454194.PYK22_03208"/>
<proteinExistence type="predicted"/>
<keyword evidence="1" id="KW-0051">Antiviral defense</keyword>
<dbReference type="GO" id="GO:0051607">
    <property type="term" value="P:defense response to virus"/>
    <property type="evidence" value="ECO:0007669"/>
    <property type="project" value="UniProtKB-KW"/>
</dbReference>
<dbReference type="PANTHER" id="PTHR39965">
    <property type="entry name" value="CRISPR SYSTEM CMR SUBUNIT CMR6"/>
    <property type="match status" value="1"/>
</dbReference>
<dbReference type="NCBIfam" id="TIGR01898">
    <property type="entry name" value="cas_TM1791_cmr6"/>
    <property type="match status" value="2"/>
</dbReference>
<keyword evidence="5" id="KW-1185">Reference proteome</keyword>
<feature type="domain" description="CRISPR type III-associated protein" evidence="3">
    <location>
        <begin position="114"/>
        <end position="274"/>
    </location>
</feature>
<dbReference type="Proteomes" id="UP000031518">
    <property type="component" value="Unassembled WGS sequence"/>
</dbReference>
<feature type="compositionally biased region" description="Basic and acidic residues" evidence="2">
    <location>
        <begin position="10"/>
        <end position="23"/>
    </location>
</feature>
<evidence type="ECO:0000313" key="4">
    <source>
        <dbReference type="EMBL" id="CDM67159.1"/>
    </source>
</evidence>
<dbReference type="EMBL" id="CBXV010000009">
    <property type="protein sequence ID" value="CDM67159.1"/>
    <property type="molecule type" value="Genomic_DNA"/>
</dbReference>
<dbReference type="InterPro" id="IPR010172">
    <property type="entry name" value="CRISPR-assoc_prot_TM1791"/>
</dbReference>
<sequence>MPGPRHPRREPRSPEHPGSSEKMARHFPLPLEEVAHQAVGLQTCLNPGLWLDHFTEWEERRGELKRAEASDKRQRIPRSFNFPELCQLLSAYRNRWDRMLDALRTQNYIVQKFTLRAASRVIVGLGAESVLETSIRLHRIYGFPIIPGSALKGVTKEGKNESDPVFVDIFGKSPPESQAGKVIFFDAIPANPANLTLELDVMNPHYAPYYQGVAPPADYHNPVPVFFLTIGPGSEFLFAVASREKHLAERAREWLIEALTEIGIGAKTVAGYGLWERW</sequence>
<gene>
    <name evidence="4" type="ORF">PYK22_03208</name>
</gene>
<evidence type="ECO:0000313" key="5">
    <source>
        <dbReference type="Proteomes" id="UP000031518"/>
    </source>
</evidence>
<dbReference type="InterPro" id="IPR005537">
    <property type="entry name" value="RAMP_III_fam"/>
</dbReference>
<evidence type="ECO:0000256" key="1">
    <source>
        <dbReference type="ARBA" id="ARBA00023118"/>
    </source>
</evidence>
<protein>
    <submittedName>
        <fullName evidence="4">CRISPR type III-B/RAMP module RAMP protein Cmr6</fullName>
    </submittedName>
</protein>
<organism evidence="4 5">
    <name type="scientific">Pyrinomonas methylaliphatogenes</name>
    <dbReference type="NCBI Taxonomy" id="454194"/>
    <lineage>
        <taxon>Bacteria</taxon>
        <taxon>Pseudomonadati</taxon>
        <taxon>Acidobacteriota</taxon>
        <taxon>Blastocatellia</taxon>
        <taxon>Blastocatellales</taxon>
        <taxon>Pyrinomonadaceae</taxon>
        <taxon>Pyrinomonas</taxon>
    </lineage>
</organism>
<evidence type="ECO:0000259" key="3">
    <source>
        <dbReference type="Pfam" id="PF03787"/>
    </source>
</evidence>
<evidence type="ECO:0000256" key="2">
    <source>
        <dbReference type="SAM" id="MobiDB-lite"/>
    </source>
</evidence>